<organism evidence="2 3">
    <name type="scientific">Stachybotrys chartarum (strain CBS 109288 / IBT 7711)</name>
    <name type="common">Toxic black mold</name>
    <name type="synonym">Stilbospora chartarum</name>
    <dbReference type="NCBI Taxonomy" id="1280523"/>
    <lineage>
        <taxon>Eukaryota</taxon>
        <taxon>Fungi</taxon>
        <taxon>Dikarya</taxon>
        <taxon>Ascomycota</taxon>
        <taxon>Pezizomycotina</taxon>
        <taxon>Sordariomycetes</taxon>
        <taxon>Hypocreomycetidae</taxon>
        <taxon>Hypocreales</taxon>
        <taxon>Stachybotryaceae</taxon>
        <taxon>Stachybotrys</taxon>
    </lineage>
</organism>
<feature type="compositionally biased region" description="Pro residues" evidence="1">
    <location>
        <begin position="338"/>
        <end position="350"/>
    </location>
</feature>
<protein>
    <submittedName>
        <fullName evidence="2">Uncharacterized protein</fullName>
    </submittedName>
</protein>
<dbReference type="AlphaFoldDB" id="A0A084BCE6"/>
<dbReference type="EMBL" id="KL647391">
    <property type="protein sequence ID" value="KEY75225.1"/>
    <property type="molecule type" value="Genomic_DNA"/>
</dbReference>
<feature type="compositionally biased region" description="Basic residues" evidence="1">
    <location>
        <begin position="139"/>
        <end position="154"/>
    </location>
</feature>
<feature type="region of interest" description="Disordered" evidence="1">
    <location>
        <begin position="338"/>
        <end position="465"/>
    </location>
</feature>
<evidence type="ECO:0000313" key="3">
    <source>
        <dbReference type="Proteomes" id="UP000028045"/>
    </source>
</evidence>
<sequence length="465" mass="53254">MAPSSSNTIFNFLTRENPAVTAAEEGRGNSSSPHYFGPKKLQKWDEFNFALLKEIYEEKLWAEANQTGRSFGNQYISKHDLEIKHEKLTEFLVTKWNMPMVMAALEAVSDSLHPCIWVALVKPDSETTGNQQSDFKGAGSKHKPKSKPKNKKQRQFLPDASAISLCGPCKLRDVQSFYKTSERLPKEYKPSFKWSSAQVDRLTDAKGFWVASKKNRDAGLPIKQAYTYSVSNGCRYGFILTTQEVFIFRVRPLNGPGAGSIQPGSDMDKRRLTREMKKRGLMEWVAVPWDVHRASAEERFEKLTVNLALWFLHILAGNSHGLDWNYRRLRDEVLVQQPCPPMEEPTPHPASPVTDEDDVDTRPESSFLLTPSRKRPADEEVQDCPNYSFRMEPRLPTHDSKDPDYLQDRSDTERDDSDEEAEDMDDLFPDGVQLRKRNEPRSMRNIDTRSTMGRKRTKRVAATSE</sequence>
<evidence type="ECO:0000256" key="1">
    <source>
        <dbReference type="SAM" id="MobiDB-lite"/>
    </source>
</evidence>
<accession>A0A084BCE6</accession>
<proteinExistence type="predicted"/>
<dbReference type="OrthoDB" id="4367324at2759"/>
<feature type="compositionally biased region" description="Acidic residues" evidence="1">
    <location>
        <begin position="413"/>
        <end position="428"/>
    </location>
</feature>
<dbReference type="HOGENOM" id="CLU_048615_0_0_1"/>
<evidence type="ECO:0000313" key="2">
    <source>
        <dbReference type="EMBL" id="KEY75225.1"/>
    </source>
</evidence>
<name>A0A084BCE6_STACB</name>
<dbReference type="Proteomes" id="UP000028045">
    <property type="component" value="Unassembled WGS sequence"/>
</dbReference>
<gene>
    <name evidence="2" type="ORF">S7711_11122</name>
</gene>
<reference evidence="2 3" key="1">
    <citation type="journal article" date="2014" name="BMC Genomics">
        <title>Comparative genome sequencing reveals chemotype-specific gene clusters in the toxigenic black mold Stachybotrys.</title>
        <authorList>
            <person name="Semeiks J."/>
            <person name="Borek D."/>
            <person name="Otwinowski Z."/>
            <person name="Grishin N.V."/>
        </authorList>
    </citation>
    <scope>NUCLEOTIDE SEQUENCE [LARGE SCALE GENOMIC DNA]</scope>
    <source>
        <strain evidence="3">CBS 109288 / IBT 7711</strain>
    </source>
</reference>
<feature type="compositionally biased region" description="Basic and acidic residues" evidence="1">
    <location>
        <begin position="391"/>
        <end position="412"/>
    </location>
</feature>
<feature type="region of interest" description="Disordered" evidence="1">
    <location>
        <begin position="126"/>
        <end position="155"/>
    </location>
</feature>
<feature type="compositionally biased region" description="Basic and acidic residues" evidence="1">
    <location>
        <begin position="436"/>
        <end position="447"/>
    </location>
</feature>
<keyword evidence="3" id="KW-1185">Reference proteome</keyword>